<dbReference type="PANTHER" id="PTHR47129">
    <property type="entry name" value="QUINONE OXIDOREDUCTASE 2"/>
    <property type="match status" value="1"/>
</dbReference>
<protein>
    <recommendedName>
        <fullName evidence="1">NmrA-like domain-containing protein</fullName>
    </recommendedName>
</protein>
<dbReference type="PATRIC" id="fig|1423778.4.peg.1175"/>
<dbReference type="InterPro" id="IPR008030">
    <property type="entry name" value="NmrA-like"/>
</dbReference>
<keyword evidence="3" id="KW-1185">Reference proteome</keyword>
<reference evidence="2 3" key="1">
    <citation type="journal article" date="2015" name="Genome Announc.">
        <title>Expanding the biotechnology potential of lactobacilli through comparative genomics of 213 strains and associated genera.</title>
        <authorList>
            <person name="Sun Z."/>
            <person name="Harris H.M."/>
            <person name="McCann A."/>
            <person name="Guo C."/>
            <person name="Argimon S."/>
            <person name="Zhang W."/>
            <person name="Yang X."/>
            <person name="Jeffery I.B."/>
            <person name="Cooney J.C."/>
            <person name="Kagawa T.F."/>
            <person name="Liu W."/>
            <person name="Song Y."/>
            <person name="Salvetti E."/>
            <person name="Wrobel A."/>
            <person name="Rasinkangas P."/>
            <person name="Parkhill J."/>
            <person name="Rea M.C."/>
            <person name="O'Sullivan O."/>
            <person name="Ritari J."/>
            <person name="Douillard F.P."/>
            <person name="Paul Ross R."/>
            <person name="Yang R."/>
            <person name="Briner A.E."/>
            <person name="Felis G.E."/>
            <person name="de Vos W.M."/>
            <person name="Barrangou R."/>
            <person name="Klaenhammer T.R."/>
            <person name="Caufield P.W."/>
            <person name="Cui Y."/>
            <person name="Zhang H."/>
            <person name="O'Toole P.W."/>
        </authorList>
    </citation>
    <scope>NUCLEOTIDE SEQUENCE [LARGE SCALE GENOMIC DNA]</scope>
    <source>
        <strain evidence="2 3">DSM 15707</strain>
    </source>
</reference>
<name>A0A0R1RJX5_9LACO</name>
<dbReference type="Proteomes" id="UP000051697">
    <property type="component" value="Unassembled WGS sequence"/>
</dbReference>
<dbReference type="RefSeq" id="WP_057890079.1">
    <property type="nucleotide sequence ID" value="NZ_AZFE01000031.1"/>
</dbReference>
<gene>
    <name evidence="2" type="ORF">FC70_GL001141</name>
</gene>
<dbReference type="OrthoDB" id="152510at2"/>
<dbReference type="AlphaFoldDB" id="A0A0R1RJX5"/>
<dbReference type="Gene3D" id="3.40.50.720">
    <property type="entry name" value="NAD(P)-binding Rossmann-like Domain"/>
    <property type="match status" value="1"/>
</dbReference>
<proteinExistence type="predicted"/>
<dbReference type="PANTHER" id="PTHR47129:SF1">
    <property type="entry name" value="NMRA-LIKE DOMAIN-CONTAINING PROTEIN"/>
    <property type="match status" value="1"/>
</dbReference>
<sequence length="284" mass="30050">MTTYAITGTTGKFGQAALKTLVSLVPASDIIALARNTEKAAAIVPTGVSVRKGDYTDQVSLTASLQGVDKLLFISSQPGAEVSREQQHANVVAAAKDAGVKYIAYTSFPDTPHATTPLALDHAFTEQAIIDAGITHSFLRNNWYLENELSTIDGSIAGNPFVYAAGDGKAGWSLESNYAEAAAKVLANDQPKDIYEFSGNLITYADLADAVKSVSGKEFEVISTDDQSYTNGLKAAGLDDDTAELVTMFQTLIHDGNLNVPSTDLADILGRPLNSVADELKSII</sequence>
<feature type="domain" description="NmrA-like" evidence="1">
    <location>
        <begin position="5"/>
        <end position="233"/>
    </location>
</feature>
<dbReference type="KEGG" id="lol:LACOL_0164"/>
<evidence type="ECO:0000313" key="2">
    <source>
        <dbReference type="EMBL" id="KRL55540.1"/>
    </source>
</evidence>
<dbReference type="InterPro" id="IPR036291">
    <property type="entry name" value="NAD(P)-bd_dom_sf"/>
</dbReference>
<comment type="caution">
    <text evidence="2">The sequence shown here is derived from an EMBL/GenBank/DDBJ whole genome shotgun (WGS) entry which is preliminary data.</text>
</comment>
<organism evidence="2 3">
    <name type="scientific">Paucilactobacillus oligofermentans DSM 15707 = LMG 22743</name>
    <dbReference type="NCBI Taxonomy" id="1423778"/>
    <lineage>
        <taxon>Bacteria</taxon>
        <taxon>Bacillati</taxon>
        <taxon>Bacillota</taxon>
        <taxon>Bacilli</taxon>
        <taxon>Lactobacillales</taxon>
        <taxon>Lactobacillaceae</taxon>
        <taxon>Paucilactobacillus</taxon>
    </lineage>
</organism>
<dbReference type="InterPro" id="IPR052718">
    <property type="entry name" value="NmrA-type_oxidoreductase"/>
</dbReference>
<evidence type="ECO:0000313" key="3">
    <source>
        <dbReference type="Proteomes" id="UP000051697"/>
    </source>
</evidence>
<accession>A0A0R1RJX5</accession>
<dbReference type="EMBL" id="AZFE01000031">
    <property type="protein sequence ID" value="KRL55540.1"/>
    <property type="molecule type" value="Genomic_DNA"/>
</dbReference>
<dbReference type="Gene3D" id="3.90.25.10">
    <property type="entry name" value="UDP-galactose 4-epimerase, domain 1"/>
    <property type="match status" value="1"/>
</dbReference>
<evidence type="ECO:0000259" key="1">
    <source>
        <dbReference type="Pfam" id="PF05368"/>
    </source>
</evidence>
<dbReference type="STRING" id="1423778.FC70_GL001141"/>
<dbReference type="SUPFAM" id="SSF51735">
    <property type="entry name" value="NAD(P)-binding Rossmann-fold domains"/>
    <property type="match status" value="1"/>
</dbReference>
<dbReference type="Pfam" id="PF05368">
    <property type="entry name" value="NmrA"/>
    <property type="match status" value="1"/>
</dbReference>